<feature type="region of interest" description="Disordered" evidence="1">
    <location>
        <begin position="1"/>
        <end position="27"/>
    </location>
</feature>
<gene>
    <name evidence="3" type="ORF">UFOPK3423_00378</name>
</gene>
<dbReference type="Gene3D" id="3.40.50.410">
    <property type="entry name" value="von Willebrand factor, type A domain"/>
    <property type="match status" value="1"/>
</dbReference>
<dbReference type="InterPro" id="IPR002035">
    <property type="entry name" value="VWF_A"/>
</dbReference>
<dbReference type="SUPFAM" id="SSF53300">
    <property type="entry name" value="vWA-like"/>
    <property type="match status" value="1"/>
</dbReference>
<name>A0A6J7CY84_9ZZZZ</name>
<reference evidence="3" key="1">
    <citation type="submission" date="2020-05" db="EMBL/GenBank/DDBJ databases">
        <authorList>
            <person name="Chiriac C."/>
            <person name="Salcher M."/>
            <person name="Ghai R."/>
            <person name="Kavagutti S V."/>
        </authorList>
    </citation>
    <scope>NUCLEOTIDE SEQUENCE</scope>
</reference>
<proteinExistence type="predicted"/>
<dbReference type="EMBL" id="CAFBLQ010000026">
    <property type="protein sequence ID" value="CAB4863752.1"/>
    <property type="molecule type" value="Genomic_DNA"/>
</dbReference>
<sequence length="227" mass="24059">MTVRPLAARPTGRSPGGAWHAVPSRGEPGEIDIEATVEAWIASAAGGPPEVVIRQQRARRRAVVLAADVSGSSRGPRLLSIGASVGALTASLRDEAVGVLAFWSDAATICELGEQAGPDAIIDRLARIPARGLTNVAFPLEIAAGMLAPRDEREDRRVLLLSDCVHNAGPDPRPIAARLPRVDVLLDVSGECDRELAQELAREGRGLCLPVRTPRDIPRALSRIFGD</sequence>
<dbReference type="Pfam" id="PF13519">
    <property type="entry name" value="VWA_2"/>
    <property type="match status" value="1"/>
</dbReference>
<dbReference type="AlphaFoldDB" id="A0A6J7CY84"/>
<evidence type="ECO:0000256" key="1">
    <source>
        <dbReference type="SAM" id="MobiDB-lite"/>
    </source>
</evidence>
<dbReference type="InterPro" id="IPR036465">
    <property type="entry name" value="vWFA_dom_sf"/>
</dbReference>
<evidence type="ECO:0000313" key="3">
    <source>
        <dbReference type="EMBL" id="CAB4863752.1"/>
    </source>
</evidence>
<feature type="domain" description="VWFA" evidence="2">
    <location>
        <begin position="63"/>
        <end position="163"/>
    </location>
</feature>
<organism evidence="3">
    <name type="scientific">freshwater metagenome</name>
    <dbReference type="NCBI Taxonomy" id="449393"/>
    <lineage>
        <taxon>unclassified sequences</taxon>
        <taxon>metagenomes</taxon>
        <taxon>ecological metagenomes</taxon>
    </lineage>
</organism>
<evidence type="ECO:0000259" key="2">
    <source>
        <dbReference type="Pfam" id="PF13519"/>
    </source>
</evidence>
<accession>A0A6J7CY84</accession>
<protein>
    <submittedName>
        <fullName evidence="3">Unannotated protein</fullName>
    </submittedName>
</protein>